<dbReference type="InterPro" id="IPR013780">
    <property type="entry name" value="Glyco_hydro_b"/>
</dbReference>
<dbReference type="SMART" id="SM00018">
    <property type="entry name" value="PD"/>
    <property type="match status" value="2"/>
</dbReference>
<dbReference type="Pfam" id="PF01055">
    <property type="entry name" value="Glyco_hydro_31_2nd"/>
    <property type="match status" value="2"/>
</dbReference>
<reference evidence="12 13" key="2">
    <citation type="submission" date="2018-11" db="EMBL/GenBank/DDBJ databases">
        <authorList>
            <consortium name="Pathogen Informatics"/>
        </authorList>
    </citation>
    <scope>NUCLEOTIDE SEQUENCE [LARGE SCALE GENOMIC DNA]</scope>
    <source>
        <strain evidence="12 13">NST_G2</strain>
    </source>
</reference>
<evidence type="ECO:0000256" key="3">
    <source>
        <dbReference type="ARBA" id="ARBA00022729"/>
    </source>
</evidence>
<evidence type="ECO:0000256" key="10">
    <source>
        <dbReference type="SAM" id="SignalP"/>
    </source>
</evidence>
<dbReference type="Gene3D" id="3.20.20.80">
    <property type="entry name" value="Glycosidases"/>
    <property type="match status" value="2"/>
</dbReference>
<dbReference type="Proteomes" id="UP000275846">
    <property type="component" value="Unassembled WGS sequence"/>
</dbReference>
<dbReference type="InterPro" id="IPR017957">
    <property type="entry name" value="P_trefoil_CS"/>
</dbReference>
<dbReference type="Pfam" id="PF00088">
    <property type="entry name" value="Trefoil"/>
    <property type="match status" value="2"/>
</dbReference>
<dbReference type="InterPro" id="IPR030459">
    <property type="entry name" value="Glyco_hydro_31_CS"/>
</dbReference>
<keyword evidence="7" id="KW-0325">Glycoprotein</keyword>
<feature type="domain" description="P-type" evidence="11">
    <location>
        <begin position="27"/>
        <end position="73"/>
    </location>
</feature>
<dbReference type="InterPro" id="IPR030458">
    <property type="entry name" value="Glyco_hydro_31_AS"/>
</dbReference>
<accession>A0A183SRQ3</accession>
<dbReference type="InterPro" id="IPR048395">
    <property type="entry name" value="Glyco_hydro_31_C"/>
</dbReference>
<dbReference type="InterPro" id="IPR011013">
    <property type="entry name" value="Gal_mutarotase_sf_dom"/>
</dbReference>
<evidence type="ECO:0000256" key="5">
    <source>
        <dbReference type="ARBA" id="ARBA00023136"/>
    </source>
</evidence>
<feature type="chain" id="PRO_5043141280" evidence="10">
    <location>
        <begin position="24"/>
        <end position="1787"/>
    </location>
</feature>
<evidence type="ECO:0000256" key="1">
    <source>
        <dbReference type="ARBA" id="ARBA00004308"/>
    </source>
</evidence>
<dbReference type="PROSITE" id="PS00129">
    <property type="entry name" value="GLYCOSYL_HYDROL_F31_1"/>
    <property type="match status" value="2"/>
</dbReference>
<name>A0A183SRQ3_SCHSO</name>
<reference evidence="14" key="1">
    <citation type="submission" date="2016-06" db="UniProtKB">
        <authorList>
            <consortium name="WormBaseParasite"/>
        </authorList>
    </citation>
    <scope>IDENTIFICATION</scope>
</reference>
<dbReference type="GO" id="GO:0090599">
    <property type="term" value="F:alpha-glucosidase activity"/>
    <property type="evidence" value="ECO:0007669"/>
    <property type="project" value="UniProtKB-ARBA"/>
</dbReference>
<evidence type="ECO:0000256" key="7">
    <source>
        <dbReference type="ARBA" id="ARBA00023180"/>
    </source>
</evidence>
<evidence type="ECO:0000256" key="4">
    <source>
        <dbReference type="ARBA" id="ARBA00022801"/>
    </source>
</evidence>
<dbReference type="PROSITE" id="PS51448">
    <property type="entry name" value="P_TREFOIL_2"/>
    <property type="match status" value="2"/>
</dbReference>
<dbReference type="PANTHER" id="PTHR22762">
    <property type="entry name" value="ALPHA-GLUCOSIDASE"/>
    <property type="match status" value="1"/>
</dbReference>
<dbReference type="CDD" id="cd00111">
    <property type="entry name" value="Trefoil"/>
    <property type="match status" value="2"/>
</dbReference>
<dbReference type="WBParaSite" id="SSLN_0000712001-mRNA-1">
    <property type="protein sequence ID" value="SSLN_0000712001-mRNA-1"/>
    <property type="gene ID" value="SSLN_0000712001"/>
</dbReference>
<dbReference type="Gene3D" id="4.10.110.10">
    <property type="entry name" value="Spasmolytic Protein, domain 1"/>
    <property type="match status" value="2"/>
</dbReference>
<gene>
    <name evidence="12" type="ORF">SSLN_LOCUS6901</name>
</gene>
<evidence type="ECO:0000256" key="8">
    <source>
        <dbReference type="ARBA" id="ARBA00023295"/>
    </source>
</evidence>
<sequence length="1787" mass="201138">MEAVMGVLLFLFKLRLLLPGVDAQTGATCDAVPVPQRLDCHPEPFASEEACRARKCCWSLLDKDRTIACFFPANYPTYEATSLERMARGLRVEAKRSKSAYPVPDPIDKIRLEVVYETASRLRISITDPSKMRWQPPIELGAPEQERPLQLDYLVEVDISRLGVRVKRNNGLNTTLADSTNLMASALVYGDQFLQMAFAVNAQHGFGLGEREDTFPLDLHDWRRMFFWARDQVPHEDANLYGVHNFLLGLASDGTSFGLFFLNSNAMEVVKQPAPSLTYRTLGGILDFFLFTGPQPADVVAQYYELIGRPPVPPYWALGFQLSRYGYENLTEIRATIERNKDAGVPLDVQWFDIDYMDRFRDWTVGEKFADLGTFIEKDLHNELGLHAVLIVDPAIPSNAGNDYVPYTSGLAMGVFINDSRSEKPLVGMVWPGETVYPDFLKNETSEWWFHMAKDFREKVPYDGLWIDMNEPANFNAGSLTGCDPANKLDYPPYVPPITDYSLFASTICPSALHQCIPHYNVHNMYALSEAKVTRDALLRVIPSQRPFLLTRSSFAGAGRYTYHWTGDVYSTWKALASSLVQILNFNLYAMPMVGADICGFVGDTTEELCVRWSQLGAFYPFARNHNGLGSRLQDPAVWSAPATQAIAKGFALRYQFLPYLYTLLYEANLVGRTVARALFLEFPHDLATHIIDKQFLWGSCLMVVPVLKEGARSVYAYLPEGRWVDVHTLRVFESRGQWFAVAASLDTIPLFYRGGCILPMHPAGAKNTAHARKMGIGLTAVLSEADGKQKLEEAGGTGNASAVGTLIWDDGVSQAPVRLHVSCSLSQRQLMCEPQVLDPILMEEPVNLAFVIIIGLEKNPAKMELNGTTVEFDYNKEQQVATPAEMVVLERALCALLGLIVYVSGQPEGCSSIPTLARMDCYPEPTANEENCLSRGCCWEKPANVDVSACYFPVGYPAYSVQNTSSEPGRYTLYLQKQPTRTHHASEFAELKVDFIYETSRRLRLRITDPKEGRWEPPVDIDPPKNFPPQSVNYRVSYDPKRFGFKVYRRAEVSGEDKLLIDSTGLLASSLTASDQFWQVAFKVVAHRGFGPGERRTEFPLRLQTWERNALWARDQPPGEHANLYGVHNFFLGLTADGTAFGIFLLNSNTQEVVFQPMPAITYRTLGGILDFFIFVGPQPQDVISQYLELIGRPPLPPYWALGFHLCRYGFHDLADMEATVSRNRKAHVPLEVIWADIDFMDGYKDWTIDPVRFRDFGKFIRETIHDQNDMRAVLMFDAAIHASPDPDYEVYWDGLRRGVYINDSRTGRPIQGQVWPGVAVYPDYGKTETVDWVYDSASKFHQDVPFDGLWIDMNEPSNFYDGSLDGCIWNSPLDHPPYQPRILGGFLYSKTICPSALHENGTHYDLHNLYGYMHAKATHTVLQRLMPGQRQFVLSRSTFAGSGRYTFHWTGDNYASWTDLAASIPQMLNFNIFGIPMVGADICGFGGNTTEELCIRWSQLGAFYPFSRNHNTNNANDQDPASWSYDTMNIIRKTIEVRYRLIPYLYSLFYRAKLDGRTVARALALEYPNDLACHSIDKQFLWGSCLLITPVLLEGARGVYGYLPEGEWIGLNDHVRHQSAGQWFYFEATLEQIPVHVKAGCVLPLHVSAQTINQVRENGIGVLAVLGKEDDGSVTTSSTATAWGELFWDDGITEPQAYTYFTFTVADRKLTILPRVVKSQPGDQLMHSDLPLAFIKIIGISKRPKAVYVNSESCVFSHDTKTRALLLEAPLSGPLITTTLVSWVF</sequence>
<evidence type="ECO:0000313" key="13">
    <source>
        <dbReference type="Proteomes" id="UP000275846"/>
    </source>
</evidence>
<dbReference type="Pfam" id="PF21365">
    <property type="entry name" value="Glyco_hydro_31_3rd"/>
    <property type="match status" value="2"/>
</dbReference>
<dbReference type="PROSITE" id="PS00707">
    <property type="entry name" value="GLYCOSYL_HYDROL_F31_2"/>
    <property type="match status" value="2"/>
</dbReference>
<proteinExistence type="inferred from homology"/>
<evidence type="ECO:0000313" key="14">
    <source>
        <dbReference type="WBParaSite" id="SSLN_0000712001-mRNA-1"/>
    </source>
</evidence>
<organism evidence="14">
    <name type="scientific">Schistocephalus solidus</name>
    <name type="common">Tapeworm</name>
    <dbReference type="NCBI Taxonomy" id="70667"/>
    <lineage>
        <taxon>Eukaryota</taxon>
        <taxon>Metazoa</taxon>
        <taxon>Spiralia</taxon>
        <taxon>Lophotrochozoa</taxon>
        <taxon>Platyhelminthes</taxon>
        <taxon>Cestoda</taxon>
        <taxon>Eucestoda</taxon>
        <taxon>Diphyllobothriidea</taxon>
        <taxon>Diphyllobothriidae</taxon>
        <taxon>Schistocephalus</taxon>
    </lineage>
</organism>
<dbReference type="InterPro" id="IPR000322">
    <property type="entry name" value="Glyco_hydro_31_TIM"/>
</dbReference>
<keyword evidence="13" id="KW-1185">Reference proteome</keyword>
<dbReference type="CDD" id="cd06602">
    <property type="entry name" value="GH31_MGAM_SI_GAA"/>
    <property type="match status" value="2"/>
</dbReference>
<evidence type="ECO:0000256" key="2">
    <source>
        <dbReference type="ARBA" id="ARBA00007806"/>
    </source>
</evidence>
<dbReference type="InterPro" id="IPR017853">
    <property type="entry name" value="GH"/>
</dbReference>
<dbReference type="InterPro" id="IPR000519">
    <property type="entry name" value="P_trefoil_dom"/>
</dbReference>
<dbReference type="SUPFAM" id="SSF57492">
    <property type="entry name" value="Trefoil"/>
    <property type="match status" value="1"/>
</dbReference>
<dbReference type="GO" id="GO:0016324">
    <property type="term" value="C:apical plasma membrane"/>
    <property type="evidence" value="ECO:0007669"/>
    <property type="project" value="UniProtKB-SubCell"/>
</dbReference>
<dbReference type="GO" id="GO:0005975">
    <property type="term" value="P:carbohydrate metabolic process"/>
    <property type="evidence" value="ECO:0007669"/>
    <property type="project" value="InterPro"/>
</dbReference>
<comment type="similarity">
    <text evidence="2">Belongs to the glycosyl hydrolase 31 family.</text>
</comment>
<dbReference type="SUPFAM" id="SSF51445">
    <property type="entry name" value="(Trans)glycosidases"/>
    <property type="match status" value="2"/>
</dbReference>
<dbReference type="EMBL" id="UYSU01033899">
    <property type="protein sequence ID" value="VDL93286.1"/>
    <property type="molecule type" value="Genomic_DNA"/>
</dbReference>
<dbReference type="InterPro" id="IPR044913">
    <property type="entry name" value="P_trefoil_dom_sf"/>
</dbReference>
<comment type="caution">
    <text evidence="9">Lacks conserved residue(s) required for the propagation of feature annotation.</text>
</comment>
<dbReference type="PANTHER" id="PTHR22762:SF133">
    <property type="entry name" value="P-TYPE DOMAIN-CONTAINING PROTEIN"/>
    <property type="match status" value="1"/>
</dbReference>
<feature type="domain" description="P-type" evidence="11">
    <location>
        <begin position="909"/>
        <end position="955"/>
    </location>
</feature>
<evidence type="ECO:0000256" key="9">
    <source>
        <dbReference type="PROSITE-ProRule" id="PRU00779"/>
    </source>
</evidence>
<keyword evidence="4" id="KW-0378">Hydrolase</keyword>
<dbReference type="SUPFAM" id="SSF51011">
    <property type="entry name" value="Glycosyl hydrolase domain"/>
    <property type="match status" value="2"/>
</dbReference>
<protein>
    <submittedName>
        <fullName evidence="14">P-type domain-containing protein</fullName>
    </submittedName>
</protein>
<dbReference type="STRING" id="70667.A0A183SRQ3"/>
<keyword evidence="6" id="KW-1015">Disulfide bond</keyword>
<dbReference type="OrthoDB" id="5839090at2759"/>
<keyword evidence="5" id="KW-0472">Membrane</keyword>
<feature type="signal peptide" evidence="10">
    <location>
        <begin position="1"/>
        <end position="23"/>
    </location>
</feature>
<evidence type="ECO:0000259" key="11">
    <source>
        <dbReference type="PROSITE" id="PS51448"/>
    </source>
</evidence>
<keyword evidence="3 10" id="KW-0732">Signal</keyword>
<dbReference type="GO" id="GO:0030246">
    <property type="term" value="F:carbohydrate binding"/>
    <property type="evidence" value="ECO:0007669"/>
    <property type="project" value="InterPro"/>
</dbReference>
<evidence type="ECO:0000256" key="6">
    <source>
        <dbReference type="ARBA" id="ARBA00023157"/>
    </source>
</evidence>
<dbReference type="SUPFAM" id="SSF74650">
    <property type="entry name" value="Galactose mutarotase-like"/>
    <property type="match status" value="2"/>
</dbReference>
<dbReference type="CDD" id="cd14752">
    <property type="entry name" value="GH31_N"/>
    <property type="match status" value="2"/>
</dbReference>
<dbReference type="PROSITE" id="PS00025">
    <property type="entry name" value="P_TREFOIL_1"/>
    <property type="match status" value="1"/>
</dbReference>
<dbReference type="Gene3D" id="2.60.40.1760">
    <property type="entry name" value="glycosyl hydrolase (family 31)"/>
    <property type="match status" value="2"/>
</dbReference>
<dbReference type="FunFam" id="3.20.20.80:FF:000016">
    <property type="entry name" value="Maltase-glucoamylase, intestinal"/>
    <property type="match status" value="2"/>
</dbReference>
<comment type="subcellular location">
    <subcellularLocation>
        <location evidence="1">Endomembrane system</location>
    </subcellularLocation>
</comment>
<keyword evidence="8" id="KW-0326">Glycosidase</keyword>
<dbReference type="Gene3D" id="2.60.40.1180">
    <property type="entry name" value="Golgi alpha-mannosidase II"/>
    <property type="match status" value="4"/>
</dbReference>
<evidence type="ECO:0000313" key="12">
    <source>
        <dbReference type="EMBL" id="VDL93286.1"/>
    </source>
</evidence>